<dbReference type="PANTHER" id="PTHR43033">
    <property type="entry name" value="TRNA(ILE)-LYSIDINE SYNTHASE-RELATED"/>
    <property type="match status" value="1"/>
</dbReference>
<proteinExistence type="predicted"/>
<accession>A0A7V1LM43</accession>
<gene>
    <name evidence="6" type="ORF">ENJ10_07500</name>
</gene>
<dbReference type="SUPFAM" id="SSF52402">
    <property type="entry name" value="Adenine nucleotide alpha hydrolases-like"/>
    <property type="match status" value="1"/>
</dbReference>
<dbReference type="GO" id="GO:0016879">
    <property type="term" value="F:ligase activity, forming carbon-nitrogen bonds"/>
    <property type="evidence" value="ECO:0007669"/>
    <property type="project" value="InterPro"/>
</dbReference>
<dbReference type="GO" id="GO:0005524">
    <property type="term" value="F:ATP binding"/>
    <property type="evidence" value="ECO:0007669"/>
    <property type="project" value="UniProtKB-KW"/>
</dbReference>
<dbReference type="EMBL" id="DRLD01000207">
    <property type="protein sequence ID" value="HED10518.1"/>
    <property type="molecule type" value="Genomic_DNA"/>
</dbReference>
<dbReference type="SMART" id="SM00977">
    <property type="entry name" value="TilS_C"/>
    <property type="match status" value="1"/>
</dbReference>
<feature type="non-terminal residue" evidence="6">
    <location>
        <position position="1"/>
    </location>
</feature>
<reference evidence="6" key="1">
    <citation type="journal article" date="2020" name="mSystems">
        <title>Genome- and Community-Level Interaction Insights into Carbon Utilization and Element Cycling Functions of Hydrothermarchaeota in Hydrothermal Sediment.</title>
        <authorList>
            <person name="Zhou Z."/>
            <person name="Liu Y."/>
            <person name="Xu W."/>
            <person name="Pan J."/>
            <person name="Luo Z.H."/>
            <person name="Li M."/>
        </authorList>
    </citation>
    <scope>NUCLEOTIDE SEQUENCE [LARGE SCALE GENOMIC DNA]</scope>
    <source>
        <strain evidence="6">HyVt-456</strain>
    </source>
</reference>
<dbReference type="GO" id="GO:0008033">
    <property type="term" value="P:tRNA processing"/>
    <property type="evidence" value="ECO:0007669"/>
    <property type="project" value="UniProtKB-KW"/>
</dbReference>
<dbReference type="GO" id="GO:0005737">
    <property type="term" value="C:cytoplasm"/>
    <property type="evidence" value="ECO:0007669"/>
    <property type="project" value="InterPro"/>
</dbReference>
<evidence type="ECO:0000259" key="5">
    <source>
        <dbReference type="SMART" id="SM00977"/>
    </source>
</evidence>
<comment type="caution">
    <text evidence="6">The sequence shown here is derived from an EMBL/GenBank/DDBJ whole genome shotgun (WGS) entry which is preliminary data.</text>
</comment>
<keyword evidence="1" id="KW-0436">Ligase</keyword>
<dbReference type="Proteomes" id="UP000886005">
    <property type="component" value="Unassembled WGS sequence"/>
</dbReference>
<keyword evidence="2" id="KW-0819">tRNA processing</keyword>
<dbReference type="SUPFAM" id="SSF56037">
    <property type="entry name" value="PheT/TilS domain"/>
    <property type="match status" value="1"/>
</dbReference>
<keyword evidence="3" id="KW-0547">Nucleotide-binding</keyword>
<evidence type="ECO:0000256" key="2">
    <source>
        <dbReference type="ARBA" id="ARBA00022694"/>
    </source>
</evidence>
<evidence type="ECO:0000256" key="1">
    <source>
        <dbReference type="ARBA" id="ARBA00022598"/>
    </source>
</evidence>
<name>A0A7V1LM43_CALAY</name>
<evidence type="ECO:0000256" key="4">
    <source>
        <dbReference type="ARBA" id="ARBA00022840"/>
    </source>
</evidence>
<dbReference type="InterPro" id="IPR012094">
    <property type="entry name" value="tRNA_Ile_lys_synt"/>
</dbReference>
<evidence type="ECO:0000313" key="6">
    <source>
        <dbReference type="EMBL" id="HED10518.1"/>
    </source>
</evidence>
<dbReference type="Gene3D" id="3.40.50.620">
    <property type="entry name" value="HUPs"/>
    <property type="match status" value="1"/>
</dbReference>
<keyword evidence="4" id="KW-0067">ATP-binding</keyword>
<feature type="domain" description="Lysidine-tRNA(Ile) synthetase C-terminal" evidence="5">
    <location>
        <begin position="209"/>
        <end position="283"/>
    </location>
</feature>
<dbReference type="Pfam" id="PF11734">
    <property type="entry name" value="TilS_C"/>
    <property type="match status" value="1"/>
</dbReference>
<evidence type="ECO:0000256" key="3">
    <source>
        <dbReference type="ARBA" id="ARBA00022741"/>
    </source>
</evidence>
<dbReference type="PANTHER" id="PTHR43033:SF1">
    <property type="entry name" value="TRNA(ILE)-LYSIDINE SYNTHASE-RELATED"/>
    <property type="match status" value="1"/>
</dbReference>
<dbReference type="InterPro" id="IPR014729">
    <property type="entry name" value="Rossmann-like_a/b/a_fold"/>
</dbReference>
<sequence length="287" mass="33767">ALDRYAREQGLVWREDASNNDRSYLRNALRHELLPLLKRHFGPDYLHNFQKSFSDIVQAESKLQEKYLPLFRSMIRQEEGRSAVKIEPYLQLDRFESRLFWNYCFSYVYPLSFQVSGTFLQSFGKFLKHAATGRSFSIASRLKILKNREEFFFDDKSGKIPPGVKLYPGHIVAWGRFHLGLSEVADVTPEMNDKGNEEYICGDMLDMPLLVRGWQRGDRFMPLGMKRFKKVSDFFIDRKVDRLTKKEIPLVLSGEEIVWLAGLRLDERFKVTPECTRVYKLEIMKEV</sequence>
<dbReference type="NCBIfam" id="TIGR02433">
    <property type="entry name" value="lysidine_TilS_C"/>
    <property type="match status" value="1"/>
</dbReference>
<dbReference type="AlphaFoldDB" id="A0A7V1LM43"/>
<organism evidence="6">
    <name type="scientific">Caldithrix abyssi</name>
    <dbReference type="NCBI Taxonomy" id="187145"/>
    <lineage>
        <taxon>Bacteria</taxon>
        <taxon>Pseudomonadati</taxon>
        <taxon>Calditrichota</taxon>
        <taxon>Calditrichia</taxon>
        <taxon>Calditrichales</taxon>
        <taxon>Calditrichaceae</taxon>
        <taxon>Caldithrix</taxon>
    </lineage>
</organism>
<protein>
    <recommendedName>
        <fullName evidence="5">Lysidine-tRNA(Ile) synthetase C-terminal domain-containing protein</fullName>
    </recommendedName>
</protein>
<dbReference type="InterPro" id="IPR012796">
    <property type="entry name" value="Lysidine-tRNA-synth_C"/>
</dbReference>